<dbReference type="GO" id="GO:0032259">
    <property type="term" value="P:methylation"/>
    <property type="evidence" value="ECO:0007669"/>
    <property type="project" value="UniProtKB-KW"/>
</dbReference>
<evidence type="ECO:0000313" key="8">
    <source>
        <dbReference type="EMBL" id="USG60694.1"/>
    </source>
</evidence>
<feature type="binding site" evidence="5">
    <location>
        <position position="146"/>
    </location>
    <ligand>
        <name>S-adenosyl-L-methionine</name>
        <dbReference type="ChEBI" id="CHEBI:59789"/>
    </ligand>
</feature>
<dbReference type="SUPFAM" id="SSF53335">
    <property type="entry name" value="S-adenosyl-L-methionine-dependent methyltransferases"/>
    <property type="match status" value="1"/>
</dbReference>
<dbReference type="InterPro" id="IPR019874">
    <property type="entry name" value="RF_methyltr_PrmC"/>
</dbReference>
<dbReference type="Proteomes" id="UP001056291">
    <property type="component" value="Chromosome"/>
</dbReference>
<feature type="binding site" evidence="5">
    <location>
        <position position="189"/>
    </location>
    <ligand>
        <name>S-adenosyl-L-methionine</name>
        <dbReference type="ChEBI" id="CHEBI:59789"/>
    </ligand>
</feature>
<dbReference type="EMBL" id="CP098747">
    <property type="protein sequence ID" value="USG60694.1"/>
    <property type="molecule type" value="Genomic_DNA"/>
</dbReference>
<dbReference type="Pfam" id="PF17827">
    <property type="entry name" value="PrmC_N"/>
    <property type="match status" value="1"/>
</dbReference>
<dbReference type="InterPro" id="IPR002052">
    <property type="entry name" value="DNA_methylase_N6_adenine_CS"/>
</dbReference>
<feature type="binding site" evidence="5">
    <location>
        <begin position="123"/>
        <end position="127"/>
    </location>
    <ligand>
        <name>S-adenosyl-L-methionine</name>
        <dbReference type="ChEBI" id="CHEBI:59789"/>
    </ligand>
</feature>
<keyword evidence="3 5" id="KW-0949">S-adenosyl-L-methionine</keyword>
<proteinExistence type="inferred from homology"/>
<dbReference type="PANTHER" id="PTHR18895:SF74">
    <property type="entry name" value="MTRF1L RELEASE FACTOR GLUTAMINE METHYLTRANSFERASE"/>
    <property type="match status" value="1"/>
</dbReference>
<feature type="binding site" evidence="5">
    <location>
        <begin position="189"/>
        <end position="192"/>
    </location>
    <ligand>
        <name>substrate</name>
    </ligand>
</feature>
<evidence type="ECO:0000259" key="7">
    <source>
        <dbReference type="Pfam" id="PF17827"/>
    </source>
</evidence>
<feature type="domain" description="Release factor glutamine methyltransferase N-terminal" evidence="7">
    <location>
        <begin position="8"/>
        <end position="77"/>
    </location>
</feature>
<organism evidence="8 9">
    <name type="scientific">Sneathiella marina</name>
    <dbReference type="NCBI Taxonomy" id="2950108"/>
    <lineage>
        <taxon>Bacteria</taxon>
        <taxon>Pseudomonadati</taxon>
        <taxon>Pseudomonadota</taxon>
        <taxon>Alphaproteobacteria</taxon>
        <taxon>Sneathiellales</taxon>
        <taxon>Sneathiellaceae</taxon>
        <taxon>Sneathiella</taxon>
    </lineage>
</organism>
<dbReference type="CDD" id="cd02440">
    <property type="entry name" value="AdoMet_MTases"/>
    <property type="match status" value="1"/>
</dbReference>
<evidence type="ECO:0000256" key="1">
    <source>
        <dbReference type="ARBA" id="ARBA00022603"/>
    </source>
</evidence>
<evidence type="ECO:0000259" key="6">
    <source>
        <dbReference type="Pfam" id="PF05175"/>
    </source>
</evidence>
<name>A0ABY4W5Y5_9PROT</name>
<evidence type="ECO:0000313" key="9">
    <source>
        <dbReference type="Proteomes" id="UP001056291"/>
    </source>
</evidence>
<dbReference type="NCBIfam" id="TIGR03534">
    <property type="entry name" value="RF_mod_PrmC"/>
    <property type="match status" value="1"/>
</dbReference>
<feature type="domain" description="Methyltransferase small" evidence="6">
    <location>
        <begin position="109"/>
        <end position="192"/>
    </location>
</feature>
<dbReference type="InterPro" id="IPR029063">
    <property type="entry name" value="SAM-dependent_MTases_sf"/>
</dbReference>
<dbReference type="EC" id="2.1.1.297" evidence="5"/>
<comment type="function">
    <text evidence="5">Methylates the class 1 translation termination release factors RF1/PrfA and RF2/PrfB on the glutamine residue of the universally conserved GGQ motif.</text>
</comment>
<evidence type="ECO:0000256" key="3">
    <source>
        <dbReference type="ARBA" id="ARBA00022691"/>
    </source>
</evidence>
<dbReference type="GO" id="GO:0102559">
    <property type="term" value="F:peptide chain release factor N(5)-glutamine methyltransferase activity"/>
    <property type="evidence" value="ECO:0007669"/>
    <property type="project" value="UniProtKB-EC"/>
</dbReference>
<dbReference type="NCBIfam" id="TIGR00536">
    <property type="entry name" value="hemK_fam"/>
    <property type="match status" value="1"/>
</dbReference>
<keyword evidence="2 5" id="KW-0808">Transferase</keyword>
<dbReference type="RefSeq" id="WP_251933574.1">
    <property type="nucleotide sequence ID" value="NZ_CP098747.1"/>
</dbReference>
<comment type="similarity">
    <text evidence="5">Belongs to the protein N5-glutamine methyltransferase family. PrmC subfamily.</text>
</comment>
<dbReference type="Gene3D" id="1.10.8.10">
    <property type="entry name" value="DNA helicase RuvA subunit, C-terminal domain"/>
    <property type="match status" value="1"/>
</dbReference>
<dbReference type="HAMAP" id="MF_02126">
    <property type="entry name" value="RF_methyltr_PrmC"/>
    <property type="match status" value="1"/>
</dbReference>
<dbReference type="PROSITE" id="PS00092">
    <property type="entry name" value="N6_MTASE"/>
    <property type="match status" value="1"/>
</dbReference>
<keyword evidence="1 5" id="KW-0489">Methyltransferase</keyword>
<evidence type="ECO:0000256" key="5">
    <source>
        <dbReference type="HAMAP-Rule" id="MF_02126"/>
    </source>
</evidence>
<accession>A0ABY4W5Y5</accession>
<protein>
    <recommendedName>
        <fullName evidence="5">Release factor glutamine methyltransferase</fullName>
        <shortName evidence="5">RF MTase</shortName>
        <ecNumber evidence="5">2.1.1.297</ecNumber>
    </recommendedName>
    <alternativeName>
        <fullName evidence="5">N5-glutamine methyltransferase PrmC</fullName>
    </alternativeName>
    <alternativeName>
        <fullName evidence="5">Protein-(glutamine-N5) MTase PrmC</fullName>
    </alternativeName>
    <alternativeName>
        <fullName evidence="5">Protein-glutamine N-methyltransferase PrmC</fullName>
    </alternativeName>
</protein>
<reference evidence="8" key="1">
    <citation type="submission" date="2022-06" db="EMBL/GenBank/DDBJ databases">
        <title>Sneathiella actinostolidae sp. nov., isolated from a sea anemonein the Western Pacific Ocean.</title>
        <authorList>
            <person name="Wei M.J."/>
        </authorList>
    </citation>
    <scope>NUCLEOTIDE SEQUENCE</scope>
    <source>
        <strain evidence="8">PHK-P5</strain>
    </source>
</reference>
<dbReference type="InterPro" id="IPR007848">
    <property type="entry name" value="Small_mtfrase_dom"/>
</dbReference>
<gene>
    <name evidence="5 8" type="primary">prmC</name>
    <name evidence="8" type="ORF">NBZ79_16155</name>
</gene>
<sequence>MVQTLQKAVSEAAKLLSGAGVTGARRDAALLMANILESDVGILYLEPDRSLTNAQYSSFQRAIERRALREPISHILGHREFWSLDFLVGPDVLDPRPDSETLIETVLMAQKSGQEITSILDLGVGSGCLLLSLLSEIENARGTGVDQSQAAIEIAIQNARRLGLEDRTKFQHGNWCDGIGETFDLVISNPPYIPASDIEGLQPEVKDFEPLSALIGGEDGLDCYRDIVSSVKPRMNSNSLIVFEVGAGQAQQVSDLLENSGFSDVSRHKDLAEIERCVSAFS</sequence>
<feature type="binding site" evidence="5">
    <location>
        <position position="175"/>
    </location>
    <ligand>
        <name>S-adenosyl-L-methionine</name>
        <dbReference type="ChEBI" id="CHEBI:59789"/>
    </ligand>
</feature>
<dbReference type="Pfam" id="PF05175">
    <property type="entry name" value="MTS"/>
    <property type="match status" value="1"/>
</dbReference>
<comment type="catalytic activity">
    <reaction evidence="4 5">
        <text>L-glutaminyl-[peptide chain release factor] + S-adenosyl-L-methionine = N(5)-methyl-L-glutaminyl-[peptide chain release factor] + S-adenosyl-L-homocysteine + H(+)</text>
        <dbReference type="Rhea" id="RHEA:42896"/>
        <dbReference type="Rhea" id="RHEA-COMP:10271"/>
        <dbReference type="Rhea" id="RHEA-COMP:10272"/>
        <dbReference type="ChEBI" id="CHEBI:15378"/>
        <dbReference type="ChEBI" id="CHEBI:30011"/>
        <dbReference type="ChEBI" id="CHEBI:57856"/>
        <dbReference type="ChEBI" id="CHEBI:59789"/>
        <dbReference type="ChEBI" id="CHEBI:61891"/>
        <dbReference type="EC" id="2.1.1.297"/>
    </reaction>
</comment>
<evidence type="ECO:0000256" key="2">
    <source>
        <dbReference type="ARBA" id="ARBA00022679"/>
    </source>
</evidence>
<evidence type="ECO:0000256" key="4">
    <source>
        <dbReference type="ARBA" id="ARBA00048391"/>
    </source>
</evidence>
<keyword evidence="9" id="KW-1185">Reference proteome</keyword>
<dbReference type="InterPro" id="IPR040758">
    <property type="entry name" value="PrmC_N"/>
</dbReference>
<dbReference type="PANTHER" id="PTHR18895">
    <property type="entry name" value="HEMK METHYLTRANSFERASE"/>
    <property type="match status" value="1"/>
</dbReference>
<dbReference type="InterPro" id="IPR004556">
    <property type="entry name" value="HemK-like"/>
</dbReference>
<dbReference type="Gene3D" id="3.40.50.150">
    <property type="entry name" value="Vaccinia Virus protein VP39"/>
    <property type="match status" value="1"/>
</dbReference>
<dbReference type="InterPro" id="IPR050320">
    <property type="entry name" value="N5-glutamine_MTase"/>
</dbReference>